<keyword evidence="2" id="KW-1185">Reference proteome</keyword>
<accession>A0A1A9VW84</accession>
<name>A0A1A9VW84_GLOAU</name>
<reference evidence="1" key="1">
    <citation type="submission" date="2020-05" db="UniProtKB">
        <authorList>
            <consortium name="EnsemblMetazoa"/>
        </authorList>
    </citation>
    <scope>IDENTIFICATION</scope>
    <source>
        <strain evidence="1">TTRI</strain>
    </source>
</reference>
<dbReference type="AlphaFoldDB" id="A0A1A9VW84"/>
<proteinExistence type="predicted"/>
<organism evidence="1 2">
    <name type="scientific">Glossina austeni</name>
    <name type="common">Savannah tsetse fly</name>
    <dbReference type="NCBI Taxonomy" id="7395"/>
    <lineage>
        <taxon>Eukaryota</taxon>
        <taxon>Metazoa</taxon>
        <taxon>Ecdysozoa</taxon>
        <taxon>Arthropoda</taxon>
        <taxon>Hexapoda</taxon>
        <taxon>Insecta</taxon>
        <taxon>Pterygota</taxon>
        <taxon>Neoptera</taxon>
        <taxon>Endopterygota</taxon>
        <taxon>Diptera</taxon>
        <taxon>Brachycera</taxon>
        <taxon>Muscomorpha</taxon>
        <taxon>Hippoboscoidea</taxon>
        <taxon>Glossinidae</taxon>
        <taxon>Glossina</taxon>
    </lineage>
</organism>
<evidence type="ECO:0000313" key="1">
    <source>
        <dbReference type="EnsemblMetazoa" id="GAUT049644-PA"/>
    </source>
</evidence>
<dbReference type="EnsemblMetazoa" id="GAUT049644-RA">
    <property type="protein sequence ID" value="GAUT049644-PA"/>
    <property type="gene ID" value="GAUT049644"/>
</dbReference>
<evidence type="ECO:0000313" key="2">
    <source>
        <dbReference type="Proteomes" id="UP000078200"/>
    </source>
</evidence>
<dbReference type="VEuPathDB" id="VectorBase:GAUT049644"/>
<dbReference type="Proteomes" id="UP000078200">
    <property type="component" value="Unassembled WGS sequence"/>
</dbReference>
<sequence length="120" mass="14119">MVKFGSYFFFCKYHKLSQYHYQISPSLISSGVHLNSVQIFVAKAKSNLMKLQKVEKVKFYLPPKEILVLVEFSHISDLFVRYTNRTYHDHVKSEVSSARPSINFEILQPMTSRELNEKEK</sequence>
<protein>
    <submittedName>
        <fullName evidence="1">Uncharacterized protein</fullName>
    </submittedName>
</protein>